<gene>
    <name evidence="3" type="ORF">CU103_08435</name>
</gene>
<evidence type="ECO:0000313" key="4">
    <source>
        <dbReference type="Proteomes" id="UP000241764"/>
    </source>
</evidence>
<dbReference type="SUPFAM" id="SSF51556">
    <property type="entry name" value="Metallo-dependent hydrolases"/>
    <property type="match status" value="1"/>
</dbReference>
<name>A0A2P7BF59_9HYPH</name>
<dbReference type="InterPro" id="IPR032465">
    <property type="entry name" value="ACMSD"/>
</dbReference>
<dbReference type="GO" id="GO:0019748">
    <property type="term" value="P:secondary metabolic process"/>
    <property type="evidence" value="ECO:0007669"/>
    <property type="project" value="TreeGrafter"/>
</dbReference>
<sequence length="347" mass="38878">MDNDQTSEPHLLDAWTHIFPQAYFAKLNTVSNASGPLKRWMTLRSLYDLDERFRLMDQFCGYKQILTPSMPAFDEIADPSEAQTLARLMNDGLAALVAQYPDRFPYFVAGVSLMNAKAACSEIQRALDMGAIGFQLPSHVQGIPLDDPRFFTIWDTLAASGRPIWLHPIRGPVPDYPTEKKSKYEIWWCFGWPYETTVALSRLVFSGLLDRHPHLRILTHHMGGMIPFFAGRIEQGWGLEMGARTPPSDADLLPVPLRHPALTYFKAYFGDTALSGATGALRCGLDFFGIDHVMFASDFPFDAEGGSYLVRETLKSIQGLGISASDFARIANRNAQNFSRPSFTPQF</sequence>
<organism evidence="3 4">
    <name type="scientific">Phyllobacterium sophorae</name>
    <dbReference type="NCBI Taxonomy" id="1520277"/>
    <lineage>
        <taxon>Bacteria</taxon>
        <taxon>Pseudomonadati</taxon>
        <taxon>Pseudomonadota</taxon>
        <taxon>Alphaproteobacteria</taxon>
        <taxon>Hyphomicrobiales</taxon>
        <taxon>Phyllobacteriaceae</taxon>
        <taxon>Phyllobacterium</taxon>
    </lineage>
</organism>
<proteinExistence type="predicted"/>
<evidence type="ECO:0000259" key="2">
    <source>
        <dbReference type="Pfam" id="PF04909"/>
    </source>
</evidence>
<dbReference type="PANTHER" id="PTHR21240:SF28">
    <property type="entry name" value="ISO-OROTATE DECARBOXYLASE (EUROFUNG)"/>
    <property type="match status" value="1"/>
</dbReference>
<dbReference type="EMBL" id="PGGM01000003">
    <property type="protein sequence ID" value="PSH65055.1"/>
    <property type="molecule type" value="Genomic_DNA"/>
</dbReference>
<protein>
    <submittedName>
        <fullName evidence="3">Amidohydrolase</fullName>
    </submittedName>
</protein>
<evidence type="ECO:0000313" key="3">
    <source>
        <dbReference type="EMBL" id="PSH65055.1"/>
    </source>
</evidence>
<keyword evidence="4" id="KW-1185">Reference proteome</keyword>
<dbReference type="PANTHER" id="PTHR21240">
    <property type="entry name" value="2-AMINO-3-CARBOXYLMUCONATE-6-SEMIALDEHYDE DECARBOXYLASE"/>
    <property type="match status" value="1"/>
</dbReference>
<evidence type="ECO:0000256" key="1">
    <source>
        <dbReference type="ARBA" id="ARBA00023239"/>
    </source>
</evidence>
<dbReference type="Pfam" id="PF04909">
    <property type="entry name" value="Amidohydro_2"/>
    <property type="match status" value="1"/>
</dbReference>
<dbReference type="InterPro" id="IPR032466">
    <property type="entry name" value="Metal_Hydrolase"/>
</dbReference>
<feature type="domain" description="Amidohydrolase-related" evidence="2">
    <location>
        <begin position="13"/>
        <end position="336"/>
    </location>
</feature>
<dbReference type="GO" id="GO:0016787">
    <property type="term" value="F:hydrolase activity"/>
    <property type="evidence" value="ECO:0007669"/>
    <property type="project" value="UniProtKB-KW"/>
</dbReference>
<dbReference type="OrthoDB" id="149172at2"/>
<dbReference type="InterPro" id="IPR006680">
    <property type="entry name" value="Amidohydro-rel"/>
</dbReference>
<dbReference type="GO" id="GO:0016831">
    <property type="term" value="F:carboxy-lyase activity"/>
    <property type="evidence" value="ECO:0007669"/>
    <property type="project" value="InterPro"/>
</dbReference>
<dbReference type="RefSeq" id="WP_106663470.1">
    <property type="nucleotide sequence ID" value="NZ_PGGM01000003.1"/>
</dbReference>
<dbReference type="Proteomes" id="UP000241764">
    <property type="component" value="Unassembled WGS sequence"/>
</dbReference>
<accession>A0A2P7BF59</accession>
<keyword evidence="1" id="KW-0456">Lyase</keyword>
<reference evidence="4" key="1">
    <citation type="submission" date="2017-11" db="EMBL/GenBank/DDBJ databases">
        <authorList>
            <person name="Kuznetsova I."/>
            <person name="Sazanova A."/>
            <person name="Chirak E."/>
            <person name="Safronova V."/>
            <person name="Willems A."/>
        </authorList>
    </citation>
    <scope>NUCLEOTIDE SEQUENCE [LARGE SCALE GENOMIC DNA]</scope>
    <source>
        <strain evidence="4">CCBAU 03422</strain>
    </source>
</reference>
<comment type="caution">
    <text evidence="3">The sequence shown here is derived from an EMBL/GenBank/DDBJ whole genome shotgun (WGS) entry which is preliminary data.</text>
</comment>
<keyword evidence="3" id="KW-0378">Hydrolase</keyword>
<dbReference type="AlphaFoldDB" id="A0A2P7BF59"/>
<dbReference type="Gene3D" id="3.20.20.140">
    <property type="entry name" value="Metal-dependent hydrolases"/>
    <property type="match status" value="1"/>
</dbReference>
<dbReference type="GO" id="GO:0005737">
    <property type="term" value="C:cytoplasm"/>
    <property type="evidence" value="ECO:0007669"/>
    <property type="project" value="TreeGrafter"/>
</dbReference>